<dbReference type="EMBL" id="MU854661">
    <property type="protein sequence ID" value="KAK4032022.1"/>
    <property type="molecule type" value="Genomic_DNA"/>
</dbReference>
<feature type="non-terminal residue" evidence="1">
    <location>
        <position position="1"/>
    </location>
</feature>
<organism evidence="1 2">
    <name type="scientific">Parachaetomium inaequale</name>
    <dbReference type="NCBI Taxonomy" id="2588326"/>
    <lineage>
        <taxon>Eukaryota</taxon>
        <taxon>Fungi</taxon>
        <taxon>Dikarya</taxon>
        <taxon>Ascomycota</taxon>
        <taxon>Pezizomycotina</taxon>
        <taxon>Sordariomycetes</taxon>
        <taxon>Sordariomycetidae</taxon>
        <taxon>Sordariales</taxon>
        <taxon>Chaetomiaceae</taxon>
        <taxon>Parachaetomium</taxon>
    </lineage>
</organism>
<accession>A0AAN6SLS5</accession>
<dbReference type="AlphaFoldDB" id="A0AAN6SLS5"/>
<reference evidence="2" key="1">
    <citation type="journal article" date="2023" name="Mol. Phylogenet. Evol.">
        <title>Genome-scale phylogeny and comparative genomics of the fungal order Sordariales.</title>
        <authorList>
            <person name="Hensen N."/>
            <person name="Bonometti L."/>
            <person name="Westerberg I."/>
            <person name="Brannstrom I.O."/>
            <person name="Guillou S."/>
            <person name="Cros-Aarteil S."/>
            <person name="Calhoun S."/>
            <person name="Haridas S."/>
            <person name="Kuo A."/>
            <person name="Mondo S."/>
            <person name="Pangilinan J."/>
            <person name="Riley R."/>
            <person name="LaButti K."/>
            <person name="Andreopoulos B."/>
            <person name="Lipzen A."/>
            <person name="Chen C."/>
            <person name="Yan M."/>
            <person name="Daum C."/>
            <person name="Ng V."/>
            <person name="Clum A."/>
            <person name="Steindorff A."/>
            <person name="Ohm R.A."/>
            <person name="Martin F."/>
            <person name="Silar P."/>
            <person name="Natvig D.O."/>
            <person name="Lalanne C."/>
            <person name="Gautier V."/>
            <person name="Ament-Velasquez S.L."/>
            <person name="Kruys A."/>
            <person name="Hutchinson M.I."/>
            <person name="Powell A.J."/>
            <person name="Barry K."/>
            <person name="Miller A.N."/>
            <person name="Grigoriev I.V."/>
            <person name="Debuchy R."/>
            <person name="Gladieux P."/>
            <person name="Hiltunen Thoren M."/>
            <person name="Johannesson H."/>
        </authorList>
    </citation>
    <scope>NUCLEOTIDE SEQUENCE [LARGE SCALE GENOMIC DNA]</scope>
    <source>
        <strain evidence="2">CBS 284.82</strain>
    </source>
</reference>
<keyword evidence="2" id="KW-1185">Reference proteome</keyword>
<gene>
    <name evidence="1" type="ORF">C8A01DRAFT_20854</name>
</gene>
<comment type="caution">
    <text evidence="1">The sequence shown here is derived from an EMBL/GenBank/DDBJ whole genome shotgun (WGS) entry which is preliminary data.</text>
</comment>
<proteinExistence type="predicted"/>
<evidence type="ECO:0000313" key="2">
    <source>
        <dbReference type="Proteomes" id="UP001303115"/>
    </source>
</evidence>
<protein>
    <submittedName>
        <fullName evidence="1">Uncharacterized protein</fullName>
    </submittedName>
</protein>
<dbReference type="Proteomes" id="UP001303115">
    <property type="component" value="Unassembled WGS sequence"/>
</dbReference>
<name>A0AAN6SLS5_9PEZI</name>
<evidence type="ECO:0000313" key="1">
    <source>
        <dbReference type="EMBL" id="KAK4032022.1"/>
    </source>
</evidence>
<sequence length="55" mass="6192">YEELYNARQSLNILVDGIADGADDAARRRPKSFFHDFCVMMGPNESAKILAPETF</sequence>